<protein>
    <submittedName>
        <fullName evidence="2">Uncharacterized protein</fullName>
    </submittedName>
</protein>
<evidence type="ECO:0000313" key="2">
    <source>
        <dbReference type="EMBL" id="MBW9094653.1"/>
    </source>
</evidence>
<feature type="transmembrane region" description="Helical" evidence="1">
    <location>
        <begin position="42"/>
        <end position="62"/>
    </location>
</feature>
<name>A0ABS7HP61_9MICO</name>
<keyword evidence="1" id="KW-0472">Membrane</keyword>
<evidence type="ECO:0000313" key="3">
    <source>
        <dbReference type="Proteomes" id="UP001196843"/>
    </source>
</evidence>
<reference evidence="2 3" key="1">
    <citation type="journal article" date="2021" name="MBio">
        <title>Poor Competitiveness of Bradyrhizobium in Pigeon Pea Root Colonization in Indian Soils.</title>
        <authorList>
            <person name="Chalasani D."/>
            <person name="Basu A."/>
            <person name="Pullabhotla S.V.S.R.N."/>
            <person name="Jorrin B."/>
            <person name="Neal A.L."/>
            <person name="Poole P.S."/>
            <person name="Podile A.R."/>
            <person name="Tkacz A."/>
        </authorList>
    </citation>
    <scope>NUCLEOTIDE SEQUENCE [LARGE SCALE GENOMIC DNA]</scope>
    <source>
        <strain evidence="2 3">HU14</strain>
    </source>
</reference>
<gene>
    <name evidence="2" type="ORF">JNB62_13230</name>
</gene>
<feature type="transmembrane region" description="Helical" evidence="1">
    <location>
        <begin position="12"/>
        <end position="30"/>
    </location>
</feature>
<proteinExistence type="predicted"/>
<evidence type="ECO:0000256" key="1">
    <source>
        <dbReference type="SAM" id="Phobius"/>
    </source>
</evidence>
<sequence>MNLEIPTAPAGVLVLLAFFSPYAIGALNGALPFVKKAWQRKLVAVVVSLLLTAIVLAFYYLLTGDTIPAWPALVLLVLVVATSSYALVTKDSASKLEAKLSPPA</sequence>
<dbReference type="Proteomes" id="UP001196843">
    <property type="component" value="Unassembled WGS sequence"/>
</dbReference>
<accession>A0ABS7HP61</accession>
<organism evidence="2 3">
    <name type="scientific">Microbacterium jejuense</name>
    <dbReference type="NCBI Taxonomy" id="1263637"/>
    <lineage>
        <taxon>Bacteria</taxon>
        <taxon>Bacillati</taxon>
        <taxon>Actinomycetota</taxon>
        <taxon>Actinomycetes</taxon>
        <taxon>Micrococcales</taxon>
        <taxon>Microbacteriaceae</taxon>
        <taxon>Microbacterium</taxon>
    </lineage>
</organism>
<feature type="transmembrane region" description="Helical" evidence="1">
    <location>
        <begin position="68"/>
        <end position="88"/>
    </location>
</feature>
<keyword evidence="3" id="KW-1185">Reference proteome</keyword>
<comment type="caution">
    <text evidence="2">The sequence shown here is derived from an EMBL/GenBank/DDBJ whole genome shotgun (WGS) entry which is preliminary data.</text>
</comment>
<dbReference type="RefSeq" id="WP_220301376.1">
    <property type="nucleotide sequence ID" value="NZ_JAEUAW010000010.1"/>
</dbReference>
<keyword evidence="1" id="KW-1133">Transmembrane helix</keyword>
<dbReference type="EMBL" id="JAEUAW010000010">
    <property type="protein sequence ID" value="MBW9094653.1"/>
    <property type="molecule type" value="Genomic_DNA"/>
</dbReference>
<keyword evidence="1" id="KW-0812">Transmembrane</keyword>